<feature type="signal peptide" evidence="2">
    <location>
        <begin position="1"/>
        <end position="21"/>
    </location>
</feature>
<dbReference type="PANTHER" id="PTHR22901:SF0">
    <property type="entry name" value="SIALATE O-ACETYLESTERASE"/>
    <property type="match status" value="1"/>
</dbReference>
<evidence type="ECO:0000259" key="3">
    <source>
        <dbReference type="Pfam" id="PF03629"/>
    </source>
</evidence>
<dbReference type="Gene3D" id="2.60.40.10">
    <property type="entry name" value="Immunoglobulins"/>
    <property type="match status" value="1"/>
</dbReference>
<comment type="caution">
    <text evidence="4">The sequence shown here is derived from an EMBL/GenBank/DDBJ whole genome shotgun (WGS) entry which is preliminary data.</text>
</comment>
<evidence type="ECO:0000256" key="2">
    <source>
        <dbReference type="SAM" id="SignalP"/>
    </source>
</evidence>
<feature type="domain" description="Sialate O-acetylesterase" evidence="3">
    <location>
        <begin position="102"/>
        <end position="215"/>
    </location>
</feature>
<accession>A0A512MCM3</accession>
<dbReference type="OrthoDB" id="9795554at2"/>
<evidence type="ECO:0000256" key="1">
    <source>
        <dbReference type="ARBA" id="ARBA00022801"/>
    </source>
</evidence>
<dbReference type="SUPFAM" id="SSF52266">
    <property type="entry name" value="SGNH hydrolase"/>
    <property type="match status" value="1"/>
</dbReference>
<dbReference type="InterPro" id="IPR039329">
    <property type="entry name" value="SIAE"/>
</dbReference>
<dbReference type="AlphaFoldDB" id="A0A512MCM3"/>
<dbReference type="PANTHER" id="PTHR22901">
    <property type="entry name" value="SIALATE O-ACETYLESTERASE"/>
    <property type="match status" value="1"/>
</dbReference>
<proteinExistence type="predicted"/>
<keyword evidence="2" id="KW-0732">Signal</keyword>
<dbReference type="EMBL" id="BKAG01000031">
    <property type="protein sequence ID" value="GEP44493.1"/>
    <property type="molecule type" value="Genomic_DNA"/>
</dbReference>
<keyword evidence="5" id="KW-1185">Reference proteome</keyword>
<organism evidence="4 5">
    <name type="scientific">Brevifollis gellanilyticus</name>
    <dbReference type="NCBI Taxonomy" id="748831"/>
    <lineage>
        <taxon>Bacteria</taxon>
        <taxon>Pseudomonadati</taxon>
        <taxon>Verrucomicrobiota</taxon>
        <taxon>Verrucomicrobiia</taxon>
        <taxon>Verrucomicrobiales</taxon>
        <taxon>Verrucomicrobiaceae</taxon>
    </lineage>
</organism>
<dbReference type="InterPro" id="IPR036514">
    <property type="entry name" value="SGNH_hydro_sf"/>
</dbReference>
<evidence type="ECO:0000313" key="4">
    <source>
        <dbReference type="EMBL" id="GEP44493.1"/>
    </source>
</evidence>
<evidence type="ECO:0000313" key="5">
    <source>
        <dbReference type="Proteomes" id="UP000321577"/>
    </source>
</evidence>
<name>A0A512MCM3_9BACT</name>
<dbReference type="Proteomes" id="UP000321577">
    <property type="component" value="Unassembled WGS sequence"/>
</dbReference>
<dbReference type="InterPro" id="IPR013783">
    <property type="entry name" value="Ig-like_fold"/>
</dbReference>
<dbReference type="RefSeq" id="WP_146852499.1">
    <property type="nucleotide sequence ID" value="NZ_BKAG01000031.1"/>
</dbReference>
<dbReference type="GO" id="GO:0005975">
    <property type="term" value="P:carbohydrate metabolic process"/>
    <property type="evidence" value="ECO:0007669"/>
    <property type="project" value="TreeGrafter"/>
</dbReference>
<protein>
    <submittedName>
        <fullName evidence="4">9-O-acetylesterase</fullName>
    </submittedName>
</protein>
<dbReference type="InterPro" id="IPR005181">
    <property type="entry name" value="SASA"/>
</dbReference>
<feature type="chain" id="PRO_5021907030" evidence="2">
    <location>
        <begin position="22"/>
        <end position="516"/>
    </location>
</feature>
<keyword evidence="1" id="KW-0378">Hydrolase</keyword>
<reference evidence="4 5" key="1">
    <citation type="submission" date="2019-07" db="EMBL/GenBank/DDBJ databases">
        <title>Whole genome shotgun sequence of Brevifollis gellanilyticus NBRC 108608.</title>
        <authorList>
            <person name="Hosoyama A."/>
            <person name="Uohara A."/>
            <person name="Ohji S."/>
            <person name="Ichikawa N."/>
        </authorList>
    </citation>
    <scope>NUCLEOTIDE SEQUENCE [LARGE SCALE GENOMIC DNA]</scope>
    <source>
        <strain evidence="4 5">NBRC 108608</strain>
    </source>
</reference>
<dbReference type="GO" id="GO:0001681">
    <property type="term" value="F:sialate O-acetylesterase activity"/>
    <property type="evidence" value="ECO:0007669"/>
    <property type="project" value="InterPro"/>
</dbReference>
<gene>
    <name evidence="4" type="ORF">BGE01nite_37840</name>
</gene>
<sequence length="516" mass="55865">MKTSASLCSLFGLCFTLAAQAEVRLPAVISDHMVVQAGKPVAIWGWADAGEEVTVEFAGQKKTVKADAKGDWQVKLEALSPSKEGRELRVHSKVVKDVLVGEVWLASGQSNMAMQIKGELHGSVDDADAVVAAAKHPEIRVFVHDAPFAIYELPVPEGAAAKDRPGKWQVCSPETVGPFSAMGYFFARDLLAEIQQPVGILTSAVGGTPIEGWTSLSAQQKVPELKPLLEDWGKRLDGFVPEAEQKKFLEKKAVWLKERAAAIKAKQPVAKAPLPFKNLQVMKPGGLYAGMIEPLAPYTMRGVIWYQGERNAAGPFSPLYGQQMQLLISDWRARWGDEFHFAWVQLPAVKGVQKLPSEPKGWGVAVRDGQRRALSVPHTSMAITMDLKGELNGHPTNKVDYAKRLSTVVLHDVYQKAIAQPTGPLFKSSTAGNGKMALSFDHAEGLKAKEGNLEGFAIAGVDGKFVWANAKVEGEKVIVWHGKITEPKTVHYAFAGNPKGNLVNGAGIPASPFSTE</sequence>
<dbReference type="Gene3D" id="3.40.50.1110">
    <property type="entry name" value="SGNH hydrolase"/>
    <property type="match status" value="1"/>
</dbReference>
<dbReference type="Pfam" id="PF03629">
    <property type="entry name" value="SASA"/>
    <property type="match status" value="1"/>
</dbReference>